<reference evidence="2 3" key="1">
    <citation type="journal article" date="2024" name="Commun. Biol.">
        <title>Comparative genomic analysis of thermophilic fungi reveals convergent evolutionary adaptations and gene losses.</title>
        <authorList>
            <person name="Steindorff A.S."/>
            <person name="Aguilar-Pontes M.V."/>
            <person name="Robinson A.J."/>
            <person name="Andreopoulos B."/>
            <person name="LaButti K."/>
            <person name="Kuo A."/>
            <person name="Mondo S."/>
            <person name="Riley R."/>
            <person name="Otillar R."/>
            <person name="Haridas S."/>
            <person name="Lipzen A."/>
            <person name="Grimwood J."/>
            <person name="Schmutz J."/>
            <person name="Clum A."/>
            <person name="Reid I.D."/>
            <person name="Moisan M.C."/>
            <person name="Butler G."/>
            <person name="Nguyen T.T.M."/>
            <person name="Dewar K."/>
            <person name="Conant G."/>
            <person name="Drula E."/>
            <person name="Henrissat B."/>
            <person name="Hansel C."/>
            <person name="Singer S."/>
            <person name="Hutchinson M.I."/>
            <person name="de Vries R.P."/>
            <person name="Natvig D.O."/>
            <person name="Powell A.J."/>
            <person name="Tsang A."/>
            <person name="Grigoriev I.V."/>
        </authorList>
    </citation>
    <scope>NUCLEOTIDE SEQUENCE [LARGE SCALE GENOMIC DNA]</scope>
    <source>
        <strain evidence="2 3">CBS 494.80</strain>
    </source>
</reference>
<accession>A0ABR4BZG8</accession>
<sequence length="105" mass="11685">MFASDRAVQREHSLRVISEVGHDICTSIAGQLTQFDGVKNTSTRQLHAMYGVILLLLPISVAGSAMGVPESMFLWSIRLLEYIENKMGVHQALAMIPLVTMQRQE</sequence>
<name>A0ABR4BZG8_9HELO</name>
<proteinExistence type="predicted"/>
<feature type="transmembrane region" description="Helical" evidence="1">
    <location>
        <begin position="48"/>
        <end position="68"/>
    </location>
</feature>
<evidence type="ECO:0000256" key="1">
    <source>
        <dbReference type="SAM" id="Phobius"/>
    </source>
</evidence>
<keyword evidence="1" id="KW-0812">Transmembrane</keyword>
<evidence type="ECO:0000313" key="3">
    <source>
        <dbReference type="Proteomes" id="UP001595075"/>
    </source>
</evidence>
<comment type="caution">
    <text evidence="2">The sequence shown here is derived from an EMBL/GenBank/DDBJ whole genome shotgun (WGS) entry which is preliminary data.</text>
</comment>
<keyword evidence="1" id="KW-0472">Membrane</keyword>
<gene>
    <name evidence="2" type="ORF">VTL71DRAFT_6115</name>
</gene>
<dbReference type="Proteomes" id="UP001595075">
    <property type="component" value="Unassembled WGS sequence"/>
</dbReference>
<protein>
    <submittedName>
        <fullName evidence="2">Uncharacterized protein</fullName>
    </submittedName>
</protein>
<keyword evidence="3" id="KW-1185">Reference proteome</keyword>
<evidence type="ECO:0000313" key="2">
    <source>
        <dbReference type="EMBL" id="KAL2063043.1"/>
    </source>
</evidence>
<dbReference type="EMBL" id="JAZHXI010000016">
    <property type="protein sequence ID" value="KAL2063043.1"/>
    <property type="molecule type" value="Genomic_DNA"/>
</dbReference>
<keyword evidence="1" id="KW-1133">Transmembrane helix</keyword>
<organism evidence="2 3">
    <name type="scientific">Oculimacula yallundae</name>
    <dbReference type="NCBI Taxonomy" id="86028"/>
    <lineage>
        <taxon>Eukaryota</taxon>
        <taxon>Fungi</taxon>
        <taxon>Dikarya</taxon>
        <taxon>Ascomycota</taxon>
        <taxon>Pezizomycotina</taxon>
        <taxon>Leotiomycetes</taxon>
        <taxon>Helotiales</taxon>
        <taxon>Ploettnerulaceae</taxon>
        <taxon>Oculimacula</taxon>
    </lineage>
</organism>